<evidence type="ECO:0000313" key="1">
    <source>
        <dbReference type="EMBL" id="KAG5576327.1"/>
    </source>
</evidence>
<reference evidence="1 2" key="1">
    <citation type="submission" date="2020-09" db="EMBL/GenBank/DDBJ databases">
        <title>De no assembly of potato wild relative species, Solanum commersonii.</title>
        <authorList>
            <person name="Cho K."/>
        </authorList>
    </citation>
    <scope>NUCLEOTIDE SEQUENCE [LARGE SCALE GENOMIC DNA]</scope>
    <source>
        <strain evidence="1">LZ3.2</strain>
        <tissue evidence="1">Leaf</tissue>
    </source>
</reference>
<evidence type="ECO:0000313" key="2">
    <source>
        <dbReference type="Proteomes" id="UP000824120"/>
    </source>
</evidence>
<accession>A0A9J5WM83</accession>
<dbReference type="AlphaFoldDB" id="A0A9J5WM83"/>
<protein>
    <submittedName>
        <fullName evidence="1">Uncharacterized protein</fullName>
    </submittedName>
</protein>
<dbReference type="Proteomes" id="UP000824120">
    <property type="component" value="Chromosome 11"/>
</dbReference>
<comment type="caution">
    <text evidence="1">The sequence shown here is derived from an EMBL/GenBank/DDBJ whole genome shotgun (WGS) entry which is preliminary data.</text>
</comment>
<keyword evidence="2" id="KW-1185">Reference proteome</keyword>
<name>A0A9J5WM83_SOLCO</name>
<organism evidence="1 2">
    <name type="scientific">Solanum commersonii</name>
    <name type="common">Commerson's wild potato</name>
    <name type="synonym">Commerson's nightshade</name>
    <dbReference type="NCBI Taxonomy" id="4109"/>
    <lineage>
        <taxon>Eukaryota</taxon>
        <taxon>Viridiplantae</taxon>
        <taxon>Streptophyta</taxon>
        <taxon>Embryophyta</taxon>
        <taxon>Tracheophyta</taxon>
        <taxon>Spermatophyta</taxon>
        <taxon>Magnoliopsida</taxon>
        <taxon>eudicotyledons</taxon>
        <taxon>Gunneridae</taxon>
        <taxon>Pentapetalae</taxon>
        <taxon>asterids</taxon>
        <taxon>lamiids</taxon>
        <taxon>Solanales</taxon>
        <taxon>Solanaceae</taxon>
        <taxon>Solanoideae</taxon>
        <taxon>Solaneae</taxon>
        <taxon>Solanum</taxon>
    </lineage>
</organism>
<sequence length="98" mass="11323">MDNIDNYDENQIMNMIEDAASTEGSSYDGRLRKISAKKTSKIWITKRSIDYSTRKLAKRGVYPLRGSFDLENGLRVNRSGVRLTLKMGWFVYRDQPAL</sequence>
<proteinExistence type="predicted"/>
<gene>
    <name evidence="1" type="ORF">H5410_056461</name>
</gene>
<dbReference type="EMBL" id="JACXVP010000011">
    <property type="protein sequence ID" value="KAG5576327.1"/>
    <property type="molecule type" value="Genomic_DNA"/>
</dbReference>